<accession>T2MBB7</accession>
<evidence type="ECO:0000256" key="6">
    <source>
        <dbReference type="ARBA" id="ARBA00022989"/>
    </source>
</evidence>
<dbReference type="GO" id="GO:0005776">
    <property type="term" value="C:autophagosome"/>
    <property type="evidence" value="ECO:0007669"/>
    <property type="project" value="TreeGrafter"/>
</dbReference>
<evidence type="ECO:0000256" key="2">
    <source>
        <dbReference type="ARBA" id="ARBA00006185"/>
    </source>
</evidence>
<keyword evidence="8 10" id="KW-0445">Lipid transport</keyword>
<dbReference type="AlphaFoldDB" id="T2MBB7"/>
<keyword evidence="4 10" id="KW-0813">Transport</keyword>
<protein>
    <recommendedName>
        <fullName evidence="3 10">Autophagy-related protein 9</fullName>
    </recommendedName>
</protein>
<sequence length="790" mass="91890">MNAIAAKTKKREKRENNVIIFGIIASKDLVTTSAKEDDRKSILDMFSSINSNNEHKQITKLKSKSDKEPPLNVWSYCQYPYIGSVCPLEHTHVRYIPVCKSPMWSKVQSSSLLDASTVVKHVSPDIPFISSFLLLQGCWTHIENLDEFFTEVYTYHQLQGFVCLLLRDVFELTQYIFIVLFGTFLLVCVDYKKLFSDPNPVFVEVIHWNNFKQMPSSVILCLVVALLFWLVRLCRVIFRVYRRWHIRKFFYQVLHITDADLRNMQWNEVQHKLILMQQVHQLCIHVKELTELDIHNRILRQKNYMISFQNKGIIPCIYHFPFIGKRTFLTEGLKFNLNLILFNGPGAPFKNSWKLKEEYKDYSCRLSHRIFMLGVLNFLLCPFIMIYQVLYSFFMYAELIKRSPDVFGARRWSPFGRLYLRHFNELDHEFQSRLNKAYMPATRYMNVFTSPIITIFAKNIAFFSGAILAVLLGLSFYDKDVLTAEHVLSFMATLGIIIKICSGFIPDEHMVFCPETLMKQILSNTHYIPEEWKGRAHTMEVREEFSKMFQYKFIYLLEELMSPLLTPFILCFGLRYKALQIVDFYRNFTVEVAGLGDVCSFAQMDIRKHGAKNWSDEGCSKEDQMLSAESQAENAKTELSLLNFSIKNPDWKPSSHGKQFIDTIKEQAFQESLSHSLSSNQTPFNAGTSFDFTNFIGLQSIAYPALDPAIMVSRNDDVLRNSIMYLHEVQNRRPISVTSLKSSYGDNAFENSDLRRTWPSATSGQTSFDVNKENLLPRYSAMKNPADDRL</sequence>
<feature type="transmembrane region" description="Helical" evidence="10">
    <location>
        <begin position="214"/>
        <end position="238"/>
    </location>
</feature>
<dbReference type="GO" id="GO:0034045">
    <property type="term" value="C:phagophore assembly site membrane"/>
    <property type="evidence" value="ECO:0007669"/>
    <property type="project" value="UniProtKB-SubCell"/>
</dbReference>
<gene>
    <name evidence="11" type="primary">ATG9A</name>
</gene>
<dbReference type="PANTHER" id="PTHR13038:SF10">
    <property type="entry name" value="AUTOPHAGY-RELATED PROTEIN 9"/>
    <property type="match status" value="1"/>
</dbReference>
<dbReference type="GO" id="GO:0006869">
    <property type="term" value="P:lipid transport"/>
    <property type="evidence" value="ECO:0007669"/>
    <property type="project" value="UniProtKB-KW"/>
</dbReference>
<feature type="transmembrane region" description="Helical" evidence="10">
    <location>
        <begin position="553"/>
        <end position="576"/>
    </location>
</feature>
<feature type="transmembrane region" description="Helical" evidence="10">
    <location>
        <begin position="452"/>
        <end position="474"/>
    </location>
</feature>
<feature type="transmembrane region" description="Helical" evidence="10">
    <location>
        <begin position="486"/>
        <end position="505"/>
    </location>
</feature>
<evidence type="ECO:0000256" key="3">
    <source>
        <dbReference type="ARBA" id="ARBA00018074"/>
    </source>
</evidence>
<comment type="subcellular location">
    <subcellularLocation>
        <location evidence="1 10">Preautophagosomal structure membrane</location>
        <topology evidence="1 10">Multi-pass membrane protein</topology>
    </subcellularLocation>
</comment>
<comment type="similarity">
    <text evidence="2 10">Belongs to the ATG9 family.</text>
</comment>
<organism evidence="11">
    <name type="scientific">Hydra vulgaris</name>
    <name type="common">Hydra</name>
    <name type="synonym">Hydra attenuata</name>
    <dbReference type="NCBI Taxonomy" id="6087"/>
    <lineage>
        <taxon>Eukaryota</taxon>
        <taxon>Metazoa</taxon>
        <taxon>Cnidaria</taxon>
        <taxon>Hydrozoa</taxon>
        <taxon>Hydroidolina</taxon>
        <taxon>Anthoathecata</taxon>
        <taxon>Aplanulata</taxon>
        <taxon>Hydridae</taxon>
        <taxon>Hydra</taxon>
    </lineage>
</organism>
<evidence type="ECO:0000256" key="1">
    <source>
        <dbReference type="ARBA" id="ARBA00004511"/>
    </source>
</evidence>
<dbReference type="GO" id="GO:0034727">
    <property type="term" value="P:piecemeal microautophagy of the nucleus"/>
    <property type="evidence" value="ECO:0007669"/>
    <property type="project" value="TreeGrafter"/>
</dbReference>
<keyword evidence="5 10" id="KW-0812">Transmembrane</keyword>
<dbReference type="EMBL" id="HAAD01002943">
    <property type="protein sequence ID" value="CDG69175.1"/>
    <property type="molecule type" value="mRNA"/>
</dbReference>
<dbReference type="PANTHER" id="PTHR13038">
    <property type="entry name" value="APG9 AUTOPHAGY 9"/>
    <property type="match status" value="1"/>
</dbReference>
<dbReference type="GO" id="GO:0061709">
    <property type="term" value="P:reticulophagy"/>
    <property type="evidence" value="ECO:0007669"/>
    <property type="project" value="TreeGrafter"/>
</dbReference>
<dbReference type="InterPro" id="IPR007241">
    <property type="entry name" value="Autophagy-rel_prot_9"/>
</dbReference>
<name>T2MBB7_HYDVU</name>
<proteinExistence type="evidence at transcript level"/>
<reference evidence="11" key="1">
    <citation type="journal article" date="2013" name="Genome Biol. Evol.">
        <title>Punctuated emergences of genetic and phenotypic innovations in eumetazoan, bilaterian, euteleostome, and hominidae ancestors.</title>
        <authorList>
            <person name="Wenger Y."/>
            <person name="Galliot B."/>
        </authorList>
    </citation>
    <scope>NUCLEOTIDE SEQUENCE</scope>
    <source>
        <tissue evidence="11">Whole animals</tissue>
    </source>
</reference>
<feature type="transmembrane region" description="Helical" evidence="10">
    <location>
        <begin position="175"/>
        <end position="194"/>
    </location>
</feature>
<comment type="function">
    <text evidence="10">Phospholipid scramblase involved in autophagy. Cycles between the preautophagosomal structure/phagophore assembly site (PAS) and the cytoplasmic vesicle pool and supplies membrane for the growing autophagosome. Lipid scramblase activity plays a key role in preautophagosomal structure/phagophore assembly by distributing the phospholipids that arrive through ATG2 from the cytoplasmic to the luminal leaflet of the bilayer, thereby driving autophagosomal membrane expansion.</text>
</comment>
<dbReference type="GO" id="GO:0000422">
    <property type="term" value="P:autophagy of mitochondrion"/>
    <property type="evidence" value="ECO:0007669"/>
    <property type="project" value="TreeGrafter"/>
</dbReference>
<dbReference type="Pfam" id="PF04109">
    <property type="entry name" value="ATG9"/>
    <property type="match status" value="1"/>
</dbReference>
<dbReference type="GO" id="GO:0034497">
    <property type="term" value="P:protein localization to phagophore assembly site"/>
    <property type="evidence" value="ECO:0007669"/>
    <property type="project" value="TreeGrafter"/>
</dbReference>
<evidence type="ECO:0000256" key="9">
    <source>
        <dbReference type="ARBA" id="ARBA00023136"/>
    </source>
</evidence>
<evidence type="ECO:0000313" key="11">
    <source>
        <dbReference type="EMBL" id="CDG69175.1"/>
    </source>
</evidence>
<keyword evidence="6 10" id="KW-1133">Transmembrane helix</keyword>
<feature type="non-terminal residue" evidence="11">
    <location>
        <position position="1"/>
    </location>
</feature>
<evidence type="ECO:0000256" key="5">
    <source>
        <dbReference type="ARBA" id="ARBA00022692"/>
    </source>
</evidence>
<evidence type="ECO:0000256" key="7">
    <source>
        <dbReference type="ARBA" id="ARBA00023006"/>
    </source>
</evidence>
<keyword evidence="7 10" id="KW-0072">Autophagy</keyword>
<dbReference type="OrthoDB" id="2020634at2759"/>
<evidence type="ECO:0000256" key="10">
    <source>
        <dbReference type="RuleBase" id="RU364027"/>
    </source>
</evidence>
<evidence type="ECO:0000256" key="8">
    <source>
        <dbReference type="ARBA" id="ARBA00023055"/>
    </source>
</evidence>
<keyword evidence="9 10" id="KW-0472">Membrane</keyword>
<evidence type="ECO:0000256" key="4">
    <source>
        <dbReference type="ARBA" id="ARBA00022448"/>
    </source>
</evidence>
<feature type="transmembrane region" description="Helical" evidence="10">
    <location>
        <begin position="370"/>
        <end position="394"/>
    </location>
</feature>